<evidence type="ECO:0000259" key="10">
    <source>
        <dbReference type="PROSITE" id="PS51192"/>
    </source>
</evidence>
<dbReference type="SMART" id="SM00487">
    <property type="entry name" value="DEXDc"/>
    <property type="match status" value="1"/>
</dbReference>
<evidence type="ECO:0000256" key="6">
    <source>
        <dbReference type="ARBA" id="ARBA00023235"/>
    </source>
</evidence>
<dbReference type="SMART" id="SM00490">
    <property type="entry name" value="HELICc"/>
    <property type="match status" value="1"/>
</dbReference>
<dbReference type="EC" id="5.6.2.4" evidence="8"/>
<dbReference type="InterPro" id="IPR050615">
    <property type="entry name" value="ATP-dep_DNA_Helicase"/>
</dbReference>
<dbReference type="RefSeq" id="WP_100667660.1">
    <property type="nucleotide sequence ID" value="NZ_CP024955.1"/>
</dbReference>
<dbReference type="SUPFAM" id="SSF52540">
    <property type="entry name" value="P-loop containing nucleoside triphosphate hydrolases"/>
    <property type="match status" value="2"/>
</dbReference>
<dbReference type="NCBIfam" id="NF045503">
    <property type="entry name" value="repair_heli_XPB"/>
    <property type="match status" value="1"/>
</dbReference>
<dbReference type="CDD" id="cd18029">
    <property type="entry name" value="DEXHc_XPB"/>
    <property type="match status" value="1"/>
</dbReference>
<dbReference type="KEGG" id="kyr:CVV65_07910"/>
<dbReference type="PROSITE" id="PS51192">
    <property type="entry name" value="HELICASE_ATP_BIND_1"/>
    <property type="match status" value="1"/>
</dbReference>
<feature type="domain" description="Helicase C-terminal" evidence="11">
    <location>
        <begin position="372"/>
        <end position="552"/>
    </location>
</feature>
<organism evidence="12 13">
    <name type="scientific">Kyrpidia spormannii</name>
    <dbReference type="NCBI Taxonomy" id="2055160"/>
    <lineage>
        <taxon>Bacteria</taxon>
        <taxon>Bacillati</taxon>
        <taxon>Bacillota</taxon>
        <taxon>Bacilli</taxon>
        <taxon>Bacillales</taxon>
        <taxon>Alicyclobacillaceae</taxon>
        <taxon>Kyrpidia</taxon>
    </lineage>
</organism>
<keyword evidence="4 12" id="KW-0347">Helicase</keyword>
<evidence type="ECO:0000256" key="7">
    <source>
        <dbReference type="ARBA" id="ARBA00034617"/>
    </source>
</evidence>
<feature type="domain" description="Helicase ATP-binding" evidence="10">
    <location>
        <begin position="188"/>
        <end position="343"/>
    </location>
</feature>
<name>A0A2K8N6B8_9BACL</name>
<dbReference type="Proteomes" id="UP000231932">
    <property type="component" value="Chromosome"/>
</dbReference>
<comment type="similarity">
    <text evidence="1">Belongs to the helicase family. RAD25/XPB subfamily.</text>
</comment>
<dbReference type="AlphaFoldDB" id="A0A2K8N6B8"/>
<dbReference type="InterPro" id="IPR006935">
    <property type="entry name" value="Helicase/UvrB_N"/>
</dbReference>
<dbReference type="PANTHER" id="PTHR11274:SF0">
    <property type="entry name" value="GENERAL TRANSCRIPTION AND DNA REPAIR FACTOR IIH HELICASE SUBUNIT XPB"/>
    <property type="match status" value="1"/>
</dbReference>
<dbReference type="GO" id="GO:0016787">
    <property type="term" value="F:hydrolase activity"/>
    <property type="evidence" value="ECO:0007669"/>
    <property type="project" value="UniProtKB-KW"/>
</dbReference>
<dbReference type="PANTHER" id="PTHR11274">
    <property type="entry name" value="RAD25/XP-B DNA REPAIR HELICASE"/>
    <property type="match status" value="1"/>
</dbReference>
<dbReference type="Gene3D" id="3.40.50.300">
    <property type="entry name" value="P-loop containing nucleotide triphosphate hydrolases"/>
    <property type="match status" value="2"/>
</dbReference>
<dbReference type="GO" id="GO:0005524">
    <property type="term" value="F:ATP binding"/>
    <property type="evidence" value="ECO:0007669"/>
    <property type="project" value="UniProtKB-KW"/>
</dbReference>
<reference evidence="13" key="1">
    <citation type="submission" date="2017-11" db="EMBL/GenBank/DDBJ databases">
        <title>Complete Genome Sequence of Kyrpidia sp. Strain EA-1, a thermophilic, hydrogen-oxidizing Bacterium, isolated from the Azores.</title>
        <authorList>
            <person name="Reiner J.E."/>
            <person name="Lapp C.J."/>
            <person name="Bunk B."/>
            <person name="Gescher J."/>
        </authorList>
    </citation>
    <scope>NUCLEOTIDE SEQUENCE [LARGE SCALE GENOMIC DNA]</scope>
    <source>
        <strain evidence="13">EA-1</strain>
    </source>
</reference>
<evidence type="ECO:0000256" key="9">
    <source>
        <dbReference type="ARBA" id="ARBA00048988"/>
    </source>
</evidence>
<protein>
    <recommendedName>
        <fullName evidence="8">DNA 3'-5' helicase</fullName>
        <ecNumber evidence="8">5.6.2.4</ecNumber>
    </recommendedName>
</protein>
<evidence type="ECO:0000256" key="4">
    <source>
        <dbReference type="ARBA" id="ARBA00022806"/>
    </source>
</evidence>
<keyword evidence="6" id="KW-0413">Isomerase</keyword>
<dbReference type="Pfam" id="PF13625">
    <property type="entry name" value="Helicase_C_3"/>
    <property type="match status" value="1"/>
</dbReference>
<evidence type="ECO:0000259" key="11">
    <source>
        <dbReference type="PROSITE" id="PS51194"/>
    </source>
</evidence>
<dbReference type="GO" id="GO:0003677">
    <property type="term" value="F:DNA binding"/>
    <property type="evidence" value="ECO:0007669"/>
    <property type="project" value="InterPro"/>
</dbReference>
<evidence type="ECO:0000313" key="13">
    <source>
        <dbReference type="Proteomes" id="UP000231932"/>
    </source>
</evidence>
<evidence type="ECO:0000256" key="8">
    <source>
        <dbReference type="ARBA" id="ARBA00034808"/>
    </source>
</evidence>
<dbReference type="PROSITE" id="PS51194">
    <property type="entry name" value="HELICASE_CTER"/>
    <property type="match status" value="1"/>
</dbReference>
<dbReference type="InterPro" id="IPR032830">
    <property type="entry name" value="XPB/Ssl2_N"/>
</dbReference>
<evidence type="ECO:0000256" key="3">
    <source>
        <dbReference type="ARBA" id="ARBA00022801"/>
    </source>
</evidence>
<evidence type="ECO:0000256" key="5">
    <source>
        <dbReference type="ARBA" id="ARBA00022840"/>
    </source>
</evidence>
<evidence type="ECO:0000256" key="2">
    <source>
        <dbReference type="ARBA" id="ARBA00022741"/>
    </source>
</evidence>
<dbReference type="CDD" id="cd18789">
    <property type="entry name" value="SF2_C_XPB"/>
    <property type="match status" value="1"/>
</dbReference>
<sequence length="553" mass="62337">MRRGPLVVGTERRVWCYMDHPRAKEAVHALAIFADLIKSPLQVREYRITELSLWHACALGWGSREVLDTLRDLAMGPIPYPVQEWIVLTMNRWGGLVLEKSGRRYQLVARQPLSEGVRQALQQSGLLERGGRWMVPARQRGEIKRQLLSLGYPVLDMAGHAPGEPLDIDLKGTVILRPYQDEAVQAFFDEGRHGGSGVVVLPCGSGKTIVGLAVMARYRQQTLVLTSTTTAAYQWKREIEDKCEIAPDSIGVYAGDERVIKPVTISTYAMMTWKNPRGAMPHLRELARHPWGLVIYDEVHLVPAPIFRFSAGIQNCRRLGLTATLVREDGREADVFSLIGPKCFDLPWRTVEEEGWIARAECYELRVPLDPAAEEAYRQAESRERWRIAATNPRKLEVAAELVARHRGTPVLVIGHYLDQLRELAHRLGAPDITGDTPERVRRETYDAFRRGEIPVLCLSRVANTAVDLPDARVAVELSGNFGSRQEEAQRLGRLLRPKKDGGEARLYMLVTEGTEEVETAVRRQQFLAEQGYEYRIFAVRAGVEHAFDGVSQ</sequence>
<keyword evidence="3" id="KW-0378">Hydrolase</keyword>
<dbReference type="EMBL" id="CP024955">
    <property type="protein sequence ID" value="ATY84853.1"/>
    <property type="molecule type" value="Genomic_DNA"/>
</dbReference>
<proteinExistence type="inferred from homology"/>
<dbReference type="PRINTS" id="PR00851">
    <property type="entry name" value="XRODRMPGMNTB"/>
</dbReference>
<evidence type="ECO:0000256" key="1">
    <source>
        <dbReference type="ARBA" id="ARBA00006637"/>
    </source>
</evidence>
<dbReference type="GO" id="GO:0043138">
    <property type="term" value="F:3'-5' DNA helicase activity"/>
    <property type="evidence" value="ECO:0007669"/>
    <property type="project" value="UniProtKB-EC"/>
</dbReference>
<accession>A0A2K8N6B8</accession>
<comment type="catalytic activity">
    <reaction evidence="9">
        <text>ATP + H2O = ADP + phosphate + H(+)</text>
        <dbReference type="Rhea" id="RHEA:13065"/>
        <dbReference type="ChEBI" id="CHEBI:15377"/>
        <dbReference type="ChEBI" id="CHEBI:15378"/>
        <dbReference type="ChEBI" id="CHEBI:30616"/>
        <dbReference type="ChEBI" id="CHEBI:43474"/>
        <dbReference type="ChEBI" id="CHEBI:456216"/>
        <dbReference type="EC" id="5.6.2.4"/>
    </reaction>
</comment>
<evidence type="ECO:0000313" key="12">
    <source>
        <dbReference type="EMBL" id="ATY84853.1"/>
    </source>
</evidence>
<dbReference type="InterPro" id="IPR032438">
    <property type="entry name" value="ERCC3_RAD25_C"/>
</dbReference>
<keyword evidence="2" id="KW-0547">Nucleotide-binding</keyword>
<gene>
    <name evidence="12" type="ORF">CVV65_07910</name>
</gene>
<keyword evidence="13" id="KW-1185">Reference proteome</keyword>
<keyword evidence="5" id="KW-0067">ATP-binding</keyword>
<dbReference type="InterPro" id="IPR027417">
    <property type="entry name" value="P-loop_NTPase"/>
</dbReference>
<dbReference type="InterPro" id="IPR014001">
    <property type="entry name" value="Helicase_ATP-bd"/>
</dbReference>
<comment type="catalytic activity">
    <reaction evidence="7">
        <text>Couples ATP hydrolysis with the unwinding of duplex DNA by translocating in the 3'-5' direction.</text>
        <dbReference type="EC" id="5.6.2.4"/>
    </reaction>
</comment>
<dbReference type="InterPro" id="IPR001650">
    <property type="entry name" value="Helicase_C-like"/>
</dbReference>
<dbReference type="Pfam" id="PF16203">
    <property type="entry name" value="ERCC3_RAD25_C"/>
    <property type="match status" value="1"/>
</dbReference>
<dbReference type="OrthoDB" id="9802848at2"/>
<dbReference type="Pfam" id="PF04851">
    <property type="entry name" value="ResIII"/>
    <property type="match status" value="1"/>
</dbReference>